<name>A0A6G1G567_9PEZI</name>
<keyword evidence="2" id="KW-1185">Reference proteome</keyword>
<dbReference type="AlphaFoldDB" id="A0A6G1G567"/>
<evidence type="ECO:0000313" key="2">
    <source>
        <dbReference type="Proteomes" id="UP000504638"/>
    </source>
</evidence>
<organism evidence="1">
    <name type="scientific">Eremomyces bilateralis CBS 781.70</name>
    <dbReference type="NCBI Taxonomy" id="1392243"/>
    <lineage>
        <taxon>Eukaryota</taxon>
        <taxon>Fungi</taxon>
        <taxon>Dikarya</taxon>
        <taxon>Ascomycota</taxon>
        <taxon>Pezizomycotina</taxon>
        <taxon>Dothideomycetes</taxon>
        <taxon>Dothideomycetes incertae sedis</taxon>
        <taxon>Eremomycetales</taxon>
        <taxon>Eremomycetaceae</taxon>
        <taxon>Eremomyces</taxon>
    </lineage>
</organism>
<dbReference type="GeneID" id="54421811"/>
<accession>A0A6G1G567</accession>
<gene>
    <name evidence="1 3" type="ORF">P152DRAFT_473492</name>
</gene>
<evidence type="ECO:0000313" key="1">
    <source>
        <dbReference type="EMBL" id="KAF1812969.1"/>
    </source>
</evidence>
<evidence type="ECO:0000313" key="3">
    <source>
        <dbReference type="RefSeq" id="XP_033534600.1"/>
    </source>
</evidence>
<dbReference type="EMBL" id="ML975156">
    <property type="protein sequence ID" value="KAF1812969.1"/>
    <property type="molecule type" value="Genomic_DNA"/>
</dbReference>
<protein>
    <submittedName>
        <fullName evidence="1 3">Uncharacterized protein</fullName>
    </submittedName>
</protein>
<reference evidence="3" key="3">
    <citation type="submission" date="2025-04" db="UniProtKB">
        <authorList>
            <consortium name="RefSeq"/>
        </authorList>
    </citation>
    <scope>IDENTIFICATION</scope>
    <source>
        <strain evidence="3">CBS 781.70</strain>
    </source>
</reference>
<reference evidence="1 3" key="1">
    <citation type="submission" date="2020-01" db="EMBL/GenBank/DDBJ databases">
        <authorList>
            <consortium name="DOE Joint Genome Institute"/>
            <person name="Haridas S."/>
            <person name="Albert R."/>
            <person name="Binder M."/>
            <person name="Bloem J."/>
            <person name="Labutti K."/>
            <person name="Salamov A."/>
            <person name="Andreopoulos B."/>
            <person name="Baker S.E."/>
            <person name="Barry K."/>
            <person name="Bills G."/>
            <person name="Bluhm B.H."/>
            <person name="Cannon C."/>
            <person name="Castanera R."/>
            <person name="Culley D.E."/>
            <person name="Daum C."/>
            <person name="Ezra D."/>
            <person name="Gonzalez J.B."/>
            <person name="Henrissat B."/>
            <person name="Kuo A."/>
            <person name="Liang C."/>
            <person name="Lipzen A."/>
            <person name="Lutzoni F."/>
            <person name="Magnuson J."/>
            <person name="Mondo S."/>
            <person name="Nolan M."/>
            <person name="Ohm R."/>
            <person name="Pangilinan J."/>
            <person name="Park H.-J."/>
            <person name="Ramirez L."/>
            <person name="Alfaro M."/>
            <person name="Sun H."/>
            <person name="Tritt A."/>
            <person name="Yoshinaga Y."/>
            <person name="Zwiers L.-H."/>
            <person name="Turgeon B.G."/>
            <person name="Goodwin S.B."/>
            <person name="Spatafora J.W."/>
            <person name="Crous P.W."/>
            <person name="Grigoriev I.V."/>
        </authorList>
    </citation>
    <scope>NUCLEOTIDE SEQUENCE</scope>
    <source>
        <strain evidence="1 3">CBS 781.70</strain>
    </source>
</reference>
<reference evidence="3" key="2">
    <citation type="submission" date="2020-04" db="EMBL/GenBank/DDBJ databases">
        <authorList>
            <consortium name="NCBI Genome Project"/>
        </authorList>
    </citation>
    <scope>NUCLEOTIDE SEQUENCE</scope>
    <source>
        <strain evidence="3">CBS 781.70</strain>
    </source>
</reference>
<sequence>MENPWSRNPRPEFIKGVGWVRNGHRVRIDKPHYNLIWPRDHHNGTRRSRWKDLLTGRGPDIFLSITASPAAQPVPRARWSRWTQFDPLLDDASLPPLWPAARYRRPGKVYDFRSRTYRYPRAYSWSDVDAERGMVRDVWGHWGVPDAHGWVEGF</sequence>
<proteinExistence type="predicted"/>
<dbReference type="OrthoDB" id="5331170at2759"/>
<dbReference type="Proteomes" id="UP000504638">
    <property type="component" value="Unplaced"/>
</dbReference>
<dbReference type="RefSeq" id="XP_033534600.1">
    <property type="nucleotide sequence ID" value="XM_033681241.1"/>
</dbReference>